<accession>A0A0U1NYY6</accession>
<dbReference type="CDD" id="cd06225">
    <property type="entry name" value="HAMP"/>
    <property type="match status" value="1"/>
</dbReference>
<keyword evidence="4" id="KW-1003">Cell membrane</keyword>
<dbReference type="InterPro" id="IPR003594">
    <property type="entry name" value="HATPase_dom"/>
</dbReference>
<feature type="domain" description="HAMP" evidence="16">
    <location>
        <begin position="186"/>
        <end position="238"/>
    </location>
</feature>
<dbReference type="SMART" id="SM00304">
    <property type="entry name" value="HAMP"/>
    <property type="match status" value="1"/>
</dbReference>
<dbReference type="GO" id="GO:0005524">
    <property type="term" value="F:ATP binding"/>
    <property type="evidence" value="ECO:0007669"/>
    <property type="project" value="UniProtKB-KW"/>
</dbReference>
<keyword evidence="11 14" id="KW-1133">Transmembrane helix</keyword>
<dbReference type="EC" id="2.7.13.3" evidence="3"/>
<evidence type="ECO:0000256" key="13">
    <source>
        <dbReference type="ARBA" id="ARBA00023136"/>
    </source>
</evidence>
<dbReference type="Pfam" id="PF00672">
    <property type="entry name" value="HAMP"/>
    <property type="match status" value="1"/>
</dbReference>
<dbReference type="InterPro" id="IPR050398">
    <property type="entry name" value="HssS/ArlS-like"/>
</dbReference>
<keyword evidence="18" id="KW-1185">Reference proteome</keyword>
<evidence type="ECO:0000313" key="17">
    <source>
        <dbReference type="EMBL" id="CRK83241.1"/>
    </source>
</evidence>
<evidence type="ECO:0000256" key="3">
    <source>
        <dbReference type="ARBA" id="ARBA00012438"/>
    </source>
</evidence>
<dbReference type="STRING" id="1499688.BN000_03201"/>
<dbReference type="PROSITE" id="PS50885">
    <property type="entry name" value="HAMP"/>
    <property type="match status" value="1"/>
</dbReference>
<dbReference type="SUPFAM" id="SSF47384">
    <property type="entry name" value="Homodimeric domain of signal transducing histidine kinase"/>
    <property type="match status" value="1"/>
</dbReference>
<protein>
    <recommendedName>
        <fullName evidence="3">histidine kinase</fullName>
        <ecNumber evidence="3">2.7.13.3</ecNumber>
    </recommendedName>
</protein>
<reference evidence="18" key="1">
    <citation type="submission" date="2015-05" db="EMBL/GenBank/DDBJ databases">
        <authorList>
            <person name="Urmite Genomes"/>
        </authorList>
    </citation>
    <scope>NUCLEOTIDE SEQUENCE [LARGE SCALE GENOMIC DNA]</scope>
    <source>
        <strain evidence="18">LF1</strain>
    </source>
</reference>
<evidence type="ECO:0000256" key="11">
    <source>
        <dbReference type="ARBA" id="ARBA00022989"/>
    </source>
</evidence>
<evidence type="ECO:0000256" key="7">
    <source>
        <dbReference type="ARBA" id="ARBA00022692"/>
    </source>
</evidence>
<proteinExistence type="predicted"/>
<dbReference type="InterPro" id="IPR004358">
    <property type="entry name" value="Sig_transdc_His_kin-like_C"/>
</dbReference>
<dbReference type="InterPro" id="IPR005467">
    <property type="entry name" value="His_kinase_dom"/>
</dbReference>
<evidence type="ECO:0000256" key="6">
    <source>
        <dbReference type="ARBA" id="ARBA00022679"/>
    </source>
</evidence>
<gene>
    <name evidence="17" type="primary">yclK_1</name>
    <name evidence="17" type="ORF">BN000_03201</name>
</gene>
<keyword evidence="12" id="KW-0902">Two-component regulatory system</keyword>
<dbReference type="InterPro" id="IPR036890">
    <property type="entry name" value="HATPase_C_sf"/>
</dbReference>
<dbReference type="InterPro" id="IPR003661">
    <property type="entry name" value="HisK_dim/P_dom"/>
</dbReference>
<keyword evidence="6" id="KW-0808">Transferase</keyword>
<dbReference type="SMART" id="SM00388">
    <property type="entry name" value="HisKA"/>
    <property type="match status" value="1"/>
</dbReference>
<evidence type="ECO:0000256" key="1">
    <source>
        <dbReference type="ARBA" id="ARBA00000085"/>
    </source>
</evidence>
<sequence>MKIRFLYQLVLSHLGVILVAFLLLSTLFTHYIETVVYQDKSKELLSYGKNILLALENNEFGPEKVIGQYEEVLAGRNINFSLFNQDGNILYPKGLLVPDVKLTDVALGKIKGGSPLVVKDRIRGSNNEVTLVALPYLINNKLVGGILLTSPISGSNVMINQINHYLIYAILIALSVSLLLSWLLSRIHVNRIKRIQKATSIVSSGDYSVTIPTSHFDEIGELGNDFNQMVDKINRSMEEISALESRRRQFMSDVSHELKTPLTTICGVLDGLNQNMIPEKERQNGIALVTKEAKRLIRLVNENLDYDKIRSNQIKLFIQEIQVLEIIEVIKDQLYIQAAEKDNEIIIEADEHLIIFADLDRLLQILINIVKNSIQFTSGGTIFIRGKEDEQETIIEVEDTGIGIEASEVENIWGRFYKADVSRTNNPFGEFGLGLSIVKKLVELHNGKIEVFSVKNEGTKFVLRFPKMNLNS</sequence>
<evidence type="ECO:0000313" key="18">
    <source>
        <dbReference type="Proteomes" id="UP000199087"/>
    </source>
</evidence>
<dbReference type="AlphaFoldDB" id="A0A0U1NYY6"/>
<dbReference type="PANTHER" id="PTHR45528:SF1">
    <property type="entry name" value="SENSOR HISTIDINE KINASE CPXA"/>
    <property type="match status" value="1"/>
</dbReference>
<dbReference type="FunFam" id="3.30.565.10:FF:000006">
    <property type="entry name" value="Sensor histidine kinase WalK"/>
    <property type="match status" value="1"/>
</dbReference>
<dbReference type="PRINTS" id="PR00344">
    <property type="entry name" value="BCTRLSENSOR"/>
</dbReference>
<dbReference type="CDD" id="cd00082">
    <property type="entry name" value="HisKA"/>
    <property type="match status" value="1"/>
</dbReference>
<keyword evidence="8" id="KW-0547">Nucleotide-binding</keyword>
<dbReference type="PANTHER" id="PTHR45528">
    <property type="entry name" value="SENSOR HISTIDINE KINASE CPXA"/>
    <property type="match status" value="1"/>
</dbReference>
<evidence type="ECO:0000256" key="4">
    <source>
        <dbReference type="ARBA" id="ARBA00022475"/>
    </source>
</evidence>
<dbReference type="Gene3D" id="6.10.340.10">
    <property type="match status" value="1"/>
</dbReference>
<feature type="transmembrane region" description="Helical" evidence="14">
    <location>
        <begin position="165"/>
        <end position="184"/>
    </location>
</feature>
<dbReference type="OrthoDB" id="3436at2"/>
<dbReference type="GO" id="GO:0000155">
    <property type="term" value="F:phosphorelay sensor kinase activity"/>
    <property type="evidence" value="ECO:0007669"/>
    <property type="project" value="InterPro"/>
</dbReference>
<evidence type="ECO:0000256" key="9">
    <source>
        <dbReference type="ARBA" id="ARBA00022777"/>
    </source>
</evidence>
<dbReference type="Pfam" id="PF02518">
    <property type="entry name" value="HATPase_c"/>
    <property type="match status" value="1"/>
</dbReference>
<dbReference type="GO" id="GO:0005886">
    <property type="term" value="C:plasma membrane"/>
    <property type="evidence" value="ECO:0007669"/>
    <property type="project" value="UniProtKB-SubCell"/>
</dbReference>
<evidence type="ECO:0000256" key="14">
    <source>
        <dbReference type="SAM" id="Phobius"/>
    </source>
</evidence>
<keyword evidence="9 17" id="KW-0418">Kinase</keyword>
<evidence type="ECO:0000256" key="10">
    <source>
        <dbReference type="ARBA" id="ARBA00022840"/>
    </source>
</evidence>
<evidence type="ECO:0000259" key="15">
    <source>
        <dbReference type="PROSITE" id="PS50109"/>
    </source>
</evidence>
<dbReference type="InterPro" id="IPR036097">
    <property type="entry name" value="HisK_dim/P_sf"/>
</dbReference>
<dbReference type="SUPFAM" id="SSF158472">
    <property type="entry name" value="HAMP domain-like"/>
    <property type="match status" value="1"/>
</dbReference>
<dbReference type="Gene3D" id="1.10.287.130">
    <property type="match status" value="1"/>
</dbReference>
<comment type="catalytic activity">
    <reaction evidence="1">
        <text>ATP + protein L-histidine = ADP + protein N-phospho-L-histidine.</text>
        <dbReference type="EC" id="2.7.13.3"/>
    </reaction>
</comment>
<dbReference type="InterPro" id="IPR003660">
    <property type="entry name" value="HAMP_dom"/>
</dbReference>
<name>A0A0U1NYY6_9BACI</name>
<comment type="subcellular location">
    <subcellularLocation>
        <location evidence="2">Cell membrane</location>
        <topology evidence="2">Multi-pass membrane protein</topology>
    </subcellularLocation>
</comment>
<dbReference type="SUPFAM" id="SSF55874">
    <property type="entry name" value="ATPase domain of HSP90 chaperone/DNA topoisomerase II/histidine kinase"/>
    <property type="match status" value="1"/>
</dbReference>
<evidence type="ECO:0000256" key="5">
    <source>
        <dbReference type="ARBA" id="ARBA00022553"/>
    </source>
</evidence>
<dbReference type="PROSITE" id="PS50109">
    <property type="entry name" value="HIS_KIN"/>
    <property type="match status" value="1"/>
</dbReference>
<evidence type="ECO:0000259" key="16">
    <source>
        <dbReference type="PROSITE" id="PS50885"/>
    </source>
</evidence>
<dbReference type="Gene3D" id="3.30.565.10">
    <property type="entry name" value="Histidine kinase-like ATPase, C-terminal domain"/>
    <property type="match status" value="1"/>
</dbReference>
<keyword evidence="5" id="KW-0597">Phosphoprotein</keyword>
<evidence type="ECO:0000256" key="2">
    <source>
        <dbReference type="ARBA" id="ARBA00004651"/>
    </source>
</evidence>
<evidence type="ECO:0000256" key="8">
    <source>
        <dbReference type="ARBA" id="ARBA00022741"/>
    </source>
</evidence>
<dbReference type="RefSeq" id="WP_090635534.1">
    <property type="nucleotide sequence ID" value="NZ_CVRB01000003.1"/>
</dbReference>
<dbReference type="EMBL" id="CVRB01000003">
    <property type="protein sequence ID" value="CRK83241.1"/>
    <property type="molecule type" value="Genomic_DNA"/>
</dbReference>
<dbReference type="Proteomes" id="UP000199087">
    <property type="component" value="Unassembled WGS sequence"/>
</dbReference>
<evidence type="ECO:0000256" key="12">
    <source>
        <dbReference type="ARBA" id="ARBA00023012"/>
    </source>
</evidence>
<feature type="domain" description="Histidine kinase" evidence="15">
    <location>
        <begin position="253"/>
        <end position="469"/>
    </location>
</feature>
<dbReference type="FunFam" id="1.10.287.130:FF:000001">
    <property type="entry name" value="Two-component sensor histidine kinase"/>
    <property type="match status" value="1"/>
</dbReference>
<organism evidence="17 18">
    <name type="scientific">Neobacillus massiliamazoniensis</name>
    <dbReference type="NCBI Taxonomy" id="1499688"/>
    <lineage>
        <taxon>Bacteria</taxon>
        <taxon>Bacillati</taxon>
        <taxon>Bacillota</taxon>
        <taxon>Bacilli</taxon>
        <taxon>Bacillales</taxon>
        <taxon>Bacillaceae</taxon>
        <taxon>Neobacillus</taxon>
    </lineage>
</organism>
<keyword evidence="10" id="KW-0067">ATP-binding</keyword>
<keyword evidence="13 14" id="KW-0472">Membrane</keyword>
<dbReference type="Pfam" id="PF00512">
    <property type="entry name" value="HisKA"/>
    <property type="match status" value="1"/>
</dbReference>
<dbReference type="SMART" id="SM00387">
    <property type="entry name" value="HATPase_c"/>
    <property type="match status" value="1"/>
</dbReference>
<keyword evidence="7 14" id="KW-0812">Transmembrane</keyword>